<feature type="transmembrane region" description="Helical" evidence="1">
    <location>
        <begin position="47"/>
        <end position="67"/>
    </location>
</feature>
<dbReference type="InterPro" id="IPR017195">
    <property type="entry name" value="ABC_thiamin-permease_prd"/>
</dbReference>
<keyword evidence="3" id="KW-1185">Reference proteome</keyword>
<dbReference type="RefSeq" id="WP_090844408.1">
    <property type="nucleotide sequence ID" value="NZ_FNIL01000018.1"/>
</dbReference>
<evidence type="ECO:0000256" key="1">
    <source>
        <dbReference type="SAM" id="Phobius"/>
    </source>
</evidence>
<gene>
    <name evidence="2" type="ORF">SAMN04488053_11841</name>
</gene>
<accession>A0A1H0KL25</accession>
<feature type="transmembrane region" description="Helical" evidence="1">
    <location>
        <begin position="146"/>
        <end position="170"/>
    </location>
</feature>
<feature type="transmembrane region" description="Helical" evidence="1">
    <location>
        <begin position="120"/>
        <end position="140"/>
    </location>
</feature>
<protein>
    <submittedName>
        <fullName evidence="2">Energy-coupling factor transport system substrate-specific component</fullName>
    </submittedName>
</protein>
<sequence>MLFKEWKLKEIVLMSILGVVFAFIYLGFFLFGQTLRNFLIPFGLAPFAYEFIFGIWFIVSIIAAYIIRKRGAAFWSELIAGTVQVLVGSPAGPMLIISAAIQGLGAEAVFAATKWKNYTLPVLVAAGMSAAVFSYAWGWFNSGLAALAPGLIIATLLVRIVSGALLAGVLGKWIGDQLAKTGVLRGYALGKERQKPRERKAS</sequence>
<dbReference type="EMBL" id="FNIL01000018">
    <property type="protein sequence ID" value="SDO56516.1"/>
    <property type="molecule type" value="Genomic_DNA"/>
</dbReference>
<dbReference type="Pfam" id="PF09819">
    <property type="entry name" value="ABC_cobalt"/>
    <property type="match status" value="1"/>
</dbReference>
<proteinExistence type="predicted"/>
<evidence type="ECO:0000313" key="2">
    <source>
        <dbReference type="EMBL" id="SDO56516.1"/>
    </source>
</evidence>
<name>A0A1H0KL25_9BACI</name>
<dbReference type="OrthoDB" id="8017424at2"/>
<dbReference type="Proteomes" id="UP000198778">
    <property type="component" value="Unassembled WGS sequence"/>
</dbReference>
<keyword evidence="1" id="KW-1133">Transmembrane helix</keyword>
<evidence type="ECO:0000313" key="3">
    <source>
        <dbReference type="Proteomes" id="UP000198778"/>
    </source>
</evidence>
<reference evidence="3" key="1">
    <citation type="submission" date="2016-10" db="EMBL/GenBank/DDBJ databases">
        <authorList>
            <person name="Varghese N."/>
            <person name="Submissions S."/>
        </authorList>
    </citation>
    <scope>NUCLEOTIDE SEQUENCE [LARGE SCALE GENOMIC DNA]</scope>
    <source>
        <strain evidence="3">CGMCC 1.10369</strain>
    </source>
</reference>
<keyword evidence="1" id="KW-0812">Transmembrane</keyword>
<keyword evidence="1" id="KW-0472">Membrane</keyword>
<dbReference type="AlphaFoldDB" id="A0A1H0KL25"/>
<organism evidence="2 3">
    <name type="scientific">Alkalicoccus daliensis</name>
    <dbReference type="NCBI Taxonomy" id="745820"/>
    <lineage>
        <taxon>Bacteria</taxon>
        <taxon>Bacillati</taxon>
        <taxon>Bacillota</taxon>
        <taxon>Bacilli</taxon>
        <taxon>Bacillales</taxon>
        <taxon>Bacillaceae</taxon>
        <taxon>Alkalicoccus</taxon>
    </lineage>
</organism>
<feature type="transmembrane region" description="Helical" evidence="1">
    <location>
        <begin position="12"/>
        <end position="35"/>
    </location>
</feature>
<dbReference type="PIRSF" id="PIRSF037394">
    <property type="entry name" value="ABC_thiamine-permease_YkoE_prd"/>
    <property type="match status" value="1"/>
</dbReference>
<dbReference type="STRING" id="745820.SAMN04488053_11841"/>